<sequence>MFPSFDQQYPTGYTYGIQQPHQYGYGFQPPSILGPSWSGGMVNGQKMPFPLAPPPFYYPVDAPSWNQDQSKYNKKNGKPSYNNRNRNRSISPRRGNLKNNRQRNAPKQRRLVDLMPETWANLNQTETDSADDCRLSKTMPTQMNNNQNFDAKSKQKKTSKKAHINTIRRRERRQKHRTFISNRQNEKIDQINDNRFILLSRKDDDMETDDSEAETHDNNQARAMNKNKSSKTRTPTSNIRKGNGAVVKQTNTTNEVKPEPTTSREHQRQNKHESDDAPPTEQDTDHNDDDGSSPSPKYKRKLKLYLQEYKILSFLKVKLNDRKMKDLKDSFNEVYKYAKDTLPTYDKWIYNHYESQVWQHFYELGKNKAHWAKEIVDKTHTRDDKRNLSICENKISQFTSACIDANDIITRAIEKLSSNHNMQAIVHAPKKVHDLMLDYIKESTTGLMKVSNIRIRRASLEKDEWTALKAFENIATEQQKIYANTFCRPALKAYHKKKKNFELVAAHISHDIIPKTLPQYAFSLPMDESSLSAEEILRNKKSIEELSKDFRVKATQLLLKVAKGEYDFQNERLDRLLKDFPADAYDVPLTQEQQATVDNEVDKYEDDEDDEENHRGLTQKVRTQIDINNVNRIESKGSEMFTE</sequence>
<feature type="compositionally biased region" description="Basic residues" evidence="1">
    <location>
        <begin position="100"/>
        <end position="109"/>
    </location>
</feature>
<dbReference type="AlphaFoldDB" id="A0A815WKD2"/>
<comment type="caution">
    <text evidence="2">The sequence shown here is derived from an EMBL/GenBank/DDBJ whole genome shotgun (WGS) entry which is preliminary data.</text>
</comment>
<protein>
    <submittedName>
        <fullName evidence="2">Uncharacterized protein</fullName>
    </submittedName>
</protein>
<feature type="compositionally biased region" description="Low complexity" evidence="1">
    <location>
        <begin position="80"/>
        <end position="94"/>
    </location>
</feature>
<feature type="compositionally biased region" description="Polar residues" evidence="1">
    <location>
        <begin position="139"/>
        <end position="150"/>
    </location>
</feature>
<feature type="compositionally biased region" description="Basic residues" evidence="1">
    <location>
        <begin position="154"/>
        <end position="175"/>
    </location>
</feature>
<dbReference type="EMBL" id="CAJNOJ010001150">
    <property type="protein sequence ID" value="CAF1544360.1"/>
    <property type="molecule type" value="Genomic_DNA"/>
</dbReference>
<name>A0A815WKD2_ADIRI</name>
<feature type="region of interest" description="Disordered" evidence="1">
    <location>
        <begin position="602"/>
        <end position="621"/>
    </location>
</feature>
<accession>A0A815WKD2</accession>
<dbReference type="Proteomes" id="UP000663852">
    <property type="component" value="Unassembled WGS sequence"/>
</dbReference>
<dbReference type="OrthoDB" id="10027560at2759"/>
<feature type="compositionally biased region" description="Basic and acidic residues" evidence="1">
    <location>
        <begin position="256"/>
        <end position="275"/>
    </location>
</feature>
<feature type="region of interest" description="Disordered" evidence="1">
    <location>
        <begin position="139"/>
        <end position="175"/>
    </location>
</feature>
<evidence type="ECO:0000313" key="3">
    <source>
        <dbReference type="Proteomes" id="UP000663852"/>
    </source>
</evidence>
<feature type="region of interest" description="Disordered" evidence="1">
    <location>
        <begin position="65"/>
        <end position="111"/>
    </location>
</feature>
<evidence type="ECO:0000256" key="1">
    <source>
        <dbReference type="SAM" id="MobiDB-lite"/>
    </source>
</evidence>
<proteinExistence type="predicted"/>
<gene>
    <name evidence="2" type="ORF">EDS130_LOCUS45550</name>
</gene>
<organism evidence="2 3">
    <name type="scientific">Adineta ricciae</name>
    <name type="common">Rotifer</name>
    <dbReference type="NCBI Taxonomy" id="249248"/>
    <lineage>
        <taxon>Eukaryota</taxon>
        <taxon>Metazoa</taxon>
        <taxon>Spiralia</taxon>
        <taxon>Gnathifera</taxon>
        <taxon>Rotifera</taxon>
        <taxon>Eurotatoria</taxon>
        <taxon>Bdelloidea</taxon>
        <taxon>Adinetida</taxon>
        <taxon>Adinetidae</taxon>
        <taxon>Adineta</taxon>
    </lineage>
</organism>
<feature type="region of interest" description="Disordered" evidence="1">
    <location>
        <begin position="204"/>
        <end position="298"/>
    </location>
</feature>
<reference evidence="2" key="1">
    <citation type="submission" date="2021-02" db="EMBL/GenBank/DDBJ databases">
        <authorList>
            <person name="Nowell W R."/>
        </authorList>
    </citation>
    <scope>NUCLEOTIDE SEQUENCE</scope>
</reference>
<evidence type="ECO:0000313" key="2">
    <source>
        <dbReference type="EMBL" id="CAF1544360.1"/>
    </source>
</evidence>